<accession>A0A8H7MK11</accession>
<dbReference type="OrthoDB" id="4156665at2759"/>
<protein>
    <submittedName>
        <fullName evidence="1">Uncharacterized protein</fullName>
    </submittedName>
</protein>
<evidence type="ECO:0000313" key="2">
    <source>
        <dbReference type="Proteomes" id="UP000651452"/>
    </source>
</evidence>
<dbReference type="AlphaFoldDB" id="A0A8H7MK11"/>
<dbReference type="EMBL" id="RZGK01000004">
    <property type="protein sequence ID" value="KAF9699549.1"/>
    <property type="molecule type" value="Genomic_DNA"/>
</dbReference>
<organism evidence="1 2">
    <name type="scientific">Ascochyta lentis</name>
    <dbReference type="NCBI Taxonomy" id="205686"/>
    <lineage>
        <taxon>Eukaryota</taxon>
        <taxon>Fungi</taxon>
        <taxon>Dikarya</taxon>
        <taxon>Ascomycota</taxon>
        <taxon>Pezizomycotina</taxon>
        <taxon>Dothideomycetes</taxon>
        <taxon>Pleosporomycetidae</taxon>
        <taxon>Pleosporales</taxon>
        <taxon>Pleosporineae</taxon>
        <taxon>Didymellaceae</taxon>
        <taxon>Ascochyta</taxon>
    </lineage>
</organism>
<evidence type="ECO:0000313" key="1">
    <source>
        <dbReference type="EMBL" id="KAF9699549.1"/>
    </source>
</evidence>
<reference evidence="1" key="2">
    <citation type="submission" date="2020-09" db="EMBL/GenBank/DDBJ databases">
        <title>Reference genome assembly for Australian Ascochyta lentis isolate Al4.</title>
        <authorList>
            <person name="Lee R.C."/>
            <person name="Farfan-Caceres L.M."/>
            <person name="Debler J.W."/>
            <person name="Williams A.H."/>
            <person name="Henares B.M."/>
        </authorList>
    </citation>
    <scope>NUCLEOTIDE SEQUENCE</scope>
    <source>
        <strain evidence="1">Al4</strain>
    </source>
</reference>
<name>A0A8H7MK11_9PLEO</name>
<sequence length="197" mass="23230">MSNFRLDKKNKVSKANRPKTRLVDRRLAKMKSKYHLRTRRSLSERNPELATKIAQMRLTIAPIVHVVTGQPAPDFPRTMLCLFTLTEAQLDALAQYYSQSHTPTELTYRYPQTMEWSKPFLATDATLPEDCKLSEMERLKIKMRMFARFIGMRGADTPRWEYERQVEILGNKIARVVREEEEESIRNKAYRGPNMRY</sequence>
<proteinExistence type="predicted"/>
<reference evidence="1" key="1">
    <citation type="submission" date="2018-12" db="EMBL/GenBank/DDBJ databases">
        <authorList>
            <person name="Syme R.A."/>
            <person name="Farfan-Caceres L."/>
            <person name="Lichtenzveig J."/>
        </authorList>
    </citation>
    <scope>NUCLEOTIDE SEQUENCE</scope>
    <source>
        <strain evidence="1">Al4</strain>
    </source>
</reference>
<dbReference type="Proteomes" id="UP000651452">
    <property type="component" value="Unassembled WGS sequence"/>
</dbReference>
<comment type="caution">
    <text evidence="1">The sequence shown here is derived from an EMBL/GenBank/DDBJ whole genome shotgun (WGS) entry which is preliminary data.</text>
</comment>
<keyword evidence="2" id="KW-1185">Reference proteome</keyword>
<gene>
    <name evidence="1" type="ORF">EKO04_002234</name>
</gene>